<dbReference type="EMBL" id="JAGIOB010000001">
    <property type="protein sequence ID" value="MBP2416670.1"/>
    <property type="molecule type" value="Genomic_DNA"/>
</dbReference>
<dbReference type="PANTHER" id="PTHR10371">
    <property type="entry name" value="NADH DEHYDROGENASE UBIQUINONE FLAVOPROTEIN 2, MITOCHONDRIAL"/>
    <property type="match status" value="1"/>
</dbReference>
<dbReference type="InterPro" id="IPR041921">
    <property type="entry name" value="NuoE_N"/>
</dbReference>
<evidence type="ECO:0000313" key="9">
    <source>
        <dbReference type="Proteomes" id="UP000758168"/>
    </source>
</evidence>
<keyword evidence="4" id="KW-0408">Iron</keyword>
<gene>
    <name evidence="8" type="ORF">JOF54_001592</name>
</gene>
<evidence type="ECO:0000256" key="5">
    <source>
        <dbReference type="ARBA" id="ARBA00023014"/>
    </source>
</evidence>
<dbReference type="Proteomes" id="UP000758168">
    <property type="component" value="Unassembled WGS sequence"/>
</dbReference>
<dbReference type="PROSITE" id="PS01099">
    <property type="entry name" value="COMPLEX1_24K"/>
    <property type="match status" value="1"/>
</dbReference>
<organism evidence="8 9">
    <name type="scientific">Microlunatus capsulatus</name>
    <dbReference type="NCBI Taxonomy" id="99117"/>
    <lineage>
        <taxon>Bacteria</taxon>
        <taxon>Bacillati</taxon>
        <taxon>Actinomycetota</taxon>
        <taxon>Actinomycetes</taxon>
        <taxon>Propionibacteriales</taxon>
        <taxon>Propionibacteriaceae</taxon>
        <taxon>Microlunatus</taxon>
    </lineage>
</organism>
<proteinExistence type="inferred from homology"/>
<sequence>MSLPVEPQGPGARAGAPAGTNASEELAGHGHLKTHFDEPSLDFDGPVSLIDDGVLDELRMIAGRYPQARSALLPMLHLVQSVEGRVTPAGIEACAAILGISTADVSGVATFYTMYKRRPVGKYHVGVCTTALCAIMGGDEVYARLQEHLGVGNDETTDDGQVTLEHLECNAACDYAPVMMVNWEFFDGTTPERAVEVVDSLRAGTPVQATRGARVVTWKETERILAGFPDGRADEGPTSGPASRLGLQIAKERGWHAPSAPPPEQPDDESTTETP</sequence>
<dbReference type="InterPro" id="IPR042128">
    <property type="entry name" value="NuoE_dom"/>
</dbReference>
<dbReference type="SUPFAM" id="SSF52833">
    <property type="entry name" value="Thioredoxin-like"/>
    <property type="match status" value="1"/>
</dbReference>
<dbReference type="CDD" id="cd03064">
    <property type="entry name" value="TRX_Fd_NuoE"/>
    <property type="match status" value="1"/>
</dbReference>
<keyword evidence="9" id="KW-1185">Reference proteome</keyword>
<dbReference type="Gene3D" id="1.10.10.1590">
    <property type="entry name" value="NADH-quinone oxidoreductase subunit E"/>
    <property type="match status" value="1"/>
</dbReference>
<evidence type="ECO:0000256" key="4">
    <source>
        <dbReference type="ARBA" id="ARBA00023004"/>
    </source>
</evidence>
<evidence type="ECO:0000256" key="3">
    <source>
        <dbReference type="ARBA" id="ARBA00022723"/>
    </source>
</evidence>
<evidence type="ECO:0000256" key="1">
    <source>
        <dbReference type="ARBA" id="ARBA00010643"/>
    </source>
</evidence>
<comment type="caution">
    <text evidence="8">The sequence shown here is derived from an EMBL/GenBank/DDBJ whole genome shotgun (WGS) entry which is preliminary data.</text>
</comment>
<feature type="region of interest" description="Disordered" evidence="7">
    <location>
        <begin position="1"/>
        <end position="24"/>
    </location>
</feature>
<keyword evidence="5" id="KW-0411">Iron-sulfur</keyword>
<comment type="cofactor">
    <cofactor evidence="6">
        <name>[2Fe-2S] cluster</name>
        <dbReference type="ChEBI" id="CHEBI:190135"/>
    </cofactor>
</comment>
<dbReference type="InterPro" id="IPR036249">
    <property type="entry name" value="Thioredoxin-like_sf"/>
</dbReference>
<keyword evidence="2" id="KW-0001">2Fe-2S</keyword>
<evidence type="ECO:0000256" key="7">
    <source>
        <dbReference type="SAM" id="MobiDB-lite"/>
    </source>
</evidence>
<name>A0ABS4Z7B0_9ACTN</name>
<accession>A0ABS4Z7B0</accession>
<comment type="similarity">
    <text evidence="1">Belongs to the complex I 24 kDa subunit family.</text>
</comment>
<dbReference type="InterPro" id="IPR002023">
    <property type="entry name" value="NuoE-like"/>
</dbReference>
<dbReference type="NCBIfam" id="NF005721">
    <property type="entry name" value="PRK07539.1-1"/>
    <property type="match status" value="1"/>
</dbReference>
<feature type="region of interest" description="Disordered" evidence="7">
    <location>
        <begin position="227"/>
        <end position="275"/>
    </location>
</feature>
<feature type="compositionally biased region" description="Acidic residues" evidence="7">
    <location>
        <begin position="265"/>
        <end position="275"/>
    </location>
</feature>
<keyword evidence="3" id="KW-0479">Metal-binding</keyword>
<dbReference type="PANTHER" id="PTHR10371:SF3">
    <property type="entry name" value="NADH DEHYDROGENASE [UBIQUINONE] FLAVOPROTEIN 2, MITOCHONDRIAL"/>
    <property type="match status" value="1"/>
</dbReference>
<dbReference type="NCBIfam" id="TIGR01958">
    <property type="entry name" value="nuoE_fam"/>
    <property type="match status" value="1"/>
</dbReference>
<dbReference type="Gene3D" id="3.40.30.10">
    <property type="entry name" value="Glutaredoxin"/>
    <property type="match status" value="1"/>
</dbReference>
<evidence type="ECO:0000256" key="2">
    <source>
        <dbReference type="ARBA" id="ARBA00022714"/>
    </source>
</evidence>
<feature type="compositionally biased region" description="Low complexity" evidence="7">
    <location>
        <begin position="9"/>
        <end position="19"/>
    </location>
</feature>
<dbReference type="Pfam" id="PF01257">
    <property type="entry name" value="2Fe-2S_thioredx"/>
    <property type="match status" value="1"/>
</dbReference>
<evidence type="ECO:0000313" key="8">
    <source>
        <dbReference type="EMBL" id="MBP2416670.1"/>
    </source>
</evidence>
<evidence type="ECO:0000256" key="6">
    <source>
        <dbReference type="ARBA" id="ARBA00034078"/>
    </source>
</evidence>
<protein>
    <submittedName>
        <fullName evidence="8">NADH-quinone oxidoreductase subunit E</fullName>
    </submittedName>
</protein>
<reference evidence="8 9" key="1">
    <citation type="submission" date="2021-03" db="EMBL/GenBank/DDBJ databases">
        <title>Sequencing the genomes of 1000 actinobacteria strains.</title>
        <authorList>
            <person name="Klenk H.-P."/>
        </authorList>
    </citation>
    <scope>NUCLEOTIDE SEQUENCE [LARGE SCALE GENOMIC DNA]</scope>
    <source>
        <strain evidence="8 9">DSM 12936</strain>
    </source>
</reference>